<evidence type="ECO:0000313" key="3">
    <source>
        <dbReference type="Proteomes" id="UP000499080"/>
    </source>
</evidence>
<reference evidence="2 3" key="1">
    <citation type="journal article" date="2019" name="Sci. Rep.">
        <title>Orb-weaving spider Araneus ventricosus genome elucidates the spidroin gene catalogue.</title>
        <authorList>
            <person name="Kono N."/>
            <person name="Nakamura H."/>
            <person name="Ohtoshi R."/>
            <person name="Moran D.A.P."/>
            <person name="Shinohara A."/>
            <person name="Yoshida Y."/>
            <person name="Fujiwara M."/>
            <person name="Mori M."/>
            <person name="Tomita M."/>
            <person name="Arakawa K."/>
        </authorList>
    </citation>
    <scope>NUCLEOTIDE SEQUENCE [LARGE SCALE GENOMIC DNA]</scope>
</reference>
<gene>
    <name evidence="2" type="ORF">AVEN_114373_1</name>
    <name evidence="1" type="ORF">AVEN_237551_1</name>
</gene>
<accession>A0A4Y2THQ7</accession>
<evidence type="ECO:0000313" key="1">
    <source>
        <dbReference type="EMBL" id="GBN98906.1"/>
    </source>
</evidence>
<dbReference type="EMBL" id="BGPR01028022">
    <property type="protein sequence ID" value="GBN98939.1"/>
    <property type="molecule type" value="Genomic_DNA"/>
</dbReference>
<sequence>MLGDFNIDLLLSYNYFTFRIYPRLGKCTRLSEALFNPVEQPLLKNMNIFGDLTHGRGVSDSGLAMWKQGMTALQHNCDGIEQLCGIDLNSSDQHLKISDSRVRRDNDDCMKMV</sequence>
<name>A0A4Y2THQ7_ARAVE</name>
<dbReference type="EMBL" id="BGPR01028000">
    <property type="protein sequence ID" value="GBN98906.1"/>
    <property type="molecule type" value="Genomic_DNA"/>
</dbReference>
<evidence type="ECO:0000313" key="2">
    <source>
        <dbReference type="EMBL" id="GBN98939.1"/>
    </source>
</evidence>
<comment type="caution">
    <text evidence="2">The sequence shown here is derived from an EMBL/GenBank/DDBJ whole genome shotgun (WGS) entry which is preliminary data.</text>
</comment>
<protein>
    <submittedName>
        <fullName evidence="2">Uncharacterized protein</fullName>
    </submittedName>
</protein>
<dbReference type="AlphaFoldDB" id="A0A4Y2THQ7"/>
<keyword evidence="3" id="KW-1185">Reference proteome</keyword>
<proteinExistence type="predicted"/>
<organism evidence="2 3">
    <name type="scientific">Araneus ventricosus</name>
    <name type="common">Orbweaver spider</name>
    <name type="synonym">Epeira ventricosa</name>
    <dbReference type="NCBI Taxonomy" id="182803"/>
    <lineage>
        <taxon>Eukaryota</taxon>
        <taxon>Metazoa</taxon>
        <taxon>Ecdysozoa</taxon>
        <taxon>Arthropoda</taxon>
        <taxon>Chelicerata</taxon>
        <taxon>Arachnida</taxon>
        <taxon>Araneae</taxon>
        <taxon>Araneomorphae</taxon>
        <taxon>Entelegynae</taxon>
        <taxon>Araneoidea</taxon>
        <taxon>Araneidae</taxon>
        <taxon>Araneus</taxon>
    </lineage>
</organism>
<dbReference type="OrthoDB" id="6753017at2759"/>
<dbReference type="Proteomes" id="UP000499080">
    <property type="component" value="Unassembled WGS sequence"/>
</dbReference>